<comment type="caution">
    <text evidence="2">The sequence shown here is derived from an EMBL/GenBank/DDBJ whole genome shotgun (WGS) entry which is preliminary data.</text>
</comment>
<feature type="transmembrane region" description="Helical" evidence="1">
    <location>
        <begin position="274"/>
        <end position="296"/>
    </location>
</feature>
<keyword evidence="1" id="KW-1133">Transmembrane helix</keyword>
<keyword evidence="1" id="KW-0472">Membrane</keyword>
<dbReference type="Proteomes" id="UP000193144">
    <property type="component" value="Unassembled WGS sequence"/>
</dbReference>
<gene>
    <name evidence="2" type="ORF">BCR34DRAFT_529167</name>
</gene>
<proteinExistence type="predicted"/>
<reference evidence="2 3" key="1">
    <citation type="submission" date="2016-07" db="EMBL/GenBank/DDBJ databases">
        <title>Pervasive Adenine N6-methylation of Active Genes in Fungi.</title>
        <authorList>
            <consortium name="DOE Joint Genome Institute"/>
            <person name="Mondo S.J."/>
            <person name="Dannebaum R.O."/>
            <person name="Kuo R.C."/>
            <person name="Labutti K."/>
            <person name="Haridas S."/>
            <person name="Kuo A."/>
            <person name="Salamov A."/>
            <person name="Ahrendt S.R."/>
            <person name="Lipzen A."/>
            <person name="Sullivan W."/>
            <person name="Andreopoulos W.B."/>
            <person name="Clum A."/>
            <person name="Lindquist E."/>
            <person name="Daum C."/>
            <person name="Ramamoorthy G.K."/>
            <person name="Gryganskyi A."/>
            <person name="Culley D."/>
            <person name="Magnuson J.K."/>
            <person name="James T.Y."/>
            <person name="O'Malley M.A."/>
            <person name="Stajich J.E."/>
            <person name="Spatafora J.W."/>
            <person name="Visel A."/>
            <person name="Grigoriev I.V."/>
        </authorList>
    </citation>
    <scope>NUCLEOTIDE SEQUENCE [LARGE SCALE GENOMIC DNA]</scope>
    <source>
        <strain evidence="2 3">CBS 115471</strain>
    </source>
</reference>
<accession>A0A1Y2A791</accession>
<evidence type="ECO:0008006" key="4">
    <source>
        <dbReference type="Google" id="ProtNLM"/>
    </source>
</evidence>
<dbReference type="STRING" id="1231657.A0A1Y2A791"/>
<evidence type="ECO:0000313" key="2">
    <source>
        <dbReference type="EMBL" id="ORY18334.1"/>
    </source>
</evidence>
<sequence>MEEDVFTADKQLLPELSQFFYLPSHILSCIYRRSNGFFDFEECLDDSGHTQSYNTWFRLQVKFAPEHLGSNYVWHDMTFVSRWNPDRCSVLCIGVPNSFQHLLNSTLLSMWSRIPPSEPYSLHVPLIEAIVSMQDSSVWSVRDIVRSIEKDRSRPGRGLDDFISLHEAARYAIHSFESLGVSVDTVEAMQRQILDISRRSGQSTELARASHQIQMHIESQIRMLRNLERRSQSNKDRLQNEIFLAYNMIAQRDSRVMTRLGEAAKVDSGDMRTIAVVTMAFLPPTFLSAIFSMSFFDYTPSQGTEPSRWSVSGKFWIYWAFAIPLTCLTMGTWVWREKRKTR</sequence>
<keyword evidence="3" id="KW-1185">Reference proteome</keyword>
<evidence type="ECO:0000256" key="1">
    <source>
        <dbReference type="SAM" id="Phobius"/>
    </source>
</evidence>
<name>A0A1Y2A791_9PLEO</name>
<keyword evidence="1" id="KW-0812">Transmembrane</keyword>
<dbReference type="Gene3D" id="1.20.58.340">
    <property type="entry name" value="Magnesium transport protein CorA, transmembrane region"/>
    <property type="match status" value="1"/>
</dbReference>
<dbReference type="OrthoDB" id="2830640at2759"/>
<dbReference type="AlphaFoldDB" id="A0A1Y2A791"/>
<organism evidence="2 3">
    <name type="scientific">Clohesyomyces aquaticus</name>
    <dbReference type="NCBI Taxonomy" id="1231657"/>
    <lineage>
        <taxon>Eukaryota</taxon>
        <taxon>Fungi</taxon>
        <taxon>Dikarya</taxon>
        <taxon>Ascomycota</taxon>
        <taxon>Pezizomycotina</taxon>
        <taxon>Dothideomycetes</taxon>
        <taxon>Pleosporomycetidae</taxon>
        <taxon>Pleosporales</taxon>
        <taxon>Lindgomycetaceae</taxon>
        <taxon>Clohesyomyces</taxon>
    </lineage>
</organism>
<evidence type="ECO:0000313" key="3">
    <source>
        <dbReference type="Proteomes" id="UP000193144"/>
    </source>
</evidence>
<protein>
    <recommendedName>
        <fullName evidence="4">Cora-like Mg2+ transporter protein-domain-containing protein</fullName>
    </recommendedName>
</protein>
<feature type="transmembrane region" description="Helical" evidence="1">
    <location>
        <begin position="316"/>
        <end position="335"/>
    </location>
</feature>
<dbReference type="EMBL" id="MCFA01000007">
    <property type="protein sequence ID" value="ORY18334.1"/>
    <property type="molecule type" value="Genomic_DNA"/>
</dbReference>